<keyword evidence="4" id="KW-1185">Reference proteome</keyword>
<dbReference type="PANTHER" id="PTHR23185">
    <property type="entry name" value="PROTEIN VIRILIZER HOMOLOG"/>
    <property type="match status" value="1"/>
</dbReference>
<feature type="region of interest" description="Disordered" evidence="1">
    <location>
        <begin position="764"/>
        <end position="859"/>
    </location>
</feature>
<evidence type="ECO:0000313" key="4">
    <source>
        <dbReference type="Proteomes" id="UP000014760"/>
    </source>
</evidence>
<dbReference type="AlphaFoldDB" id="R7UHF1"/>
<name>R7UHF1_CAPTE</name>
<evidence type="ECO:0000313" key="2">
    <source>
        <dbReference type="EMBL" id="ELU02702.1"/>
    </source>
</evidence>
<dbReference type="GO" id="GO:0036396">
    <property type="term" value="C:RNA N6-methyladenosine methyltransferase complex"/>
    <property type="evidence" value="ECO:0007669"/>
    <property type="project" value="TreeGrafter"/>
</dbReference>
<feature type="region of interest" description="Disordered" evidence="1">
    <location>
        <begin position="706"/>
        <end position="752"/>
    </location>
</feature>
<dbReference type="EnsemblMetazoa" id="CapteT223433">
    <property type="protein sequence ID" value="CapteP223433"/>
    <property type="gene ID" value="CapteG223433"/>
</dbReference>
<feature type="compositionally biased region" description="Low complexity" evidence="1">
    <location>
        <begin position="733"/>
        <end position="752"/>
    </location>
</feature>
<sequence>MVSHLVTQMVTLAEDVTSLPTGLVTILRVLRYLAIDPFPEKQGFLVEELKHKHILIEMYSLGCVATLTTIIQKVGDLCLRPWQQGIPQCGVQATVIMGLLKPSLELLKAIMSYLIECRGTEFKDLSILPCLFNLHTVLCSVSNTGTLSPAVQEVQNLITDILMTFTQPALEVKEFEEGLKQSLWSLMMKEVFQYSLTAPYTFLSGLVLISELLPLPLPIQTREALTNDEVESALNTRKFWGAHIFPITTDMQALIKTLSDTSCQPLQQLLRRVCWQLADLAPSTALSVTRCLLDVVTESMDASVDPHPKDETKKDRPAAEALPAAKEHVRASRQTSRILNLLAFLMNQPPIKSAFLHLTQPGVKSDDKYTDILGRFVALLNVVSDNTSHAHAQMSIVVRVHSLSIFQSLCDMMVSMVVGDSSLSFLEQLASSLPAKESLLQICIGLLNHINNREYKFCSILPSLRTLTLLMDHDYGFYYVKQALDAVPTAFFQLFTLINTTFSKDSSDCIATLSSAAECIQFLVTLPDLDPTADPDDPVRTMSISWQEVKQMLAWNSDMLNHPLDDLDKLLQDYAKEEEALKAVHESITAVCCIVKDDHPGSKSDLKEPVLSAAESLTAQFGMRAIYVLTENEDERLSSIYWLSTPMAEESDQEIEKVECDLDEMNHKYCPDYNLVAELQKGAIPSDALTTLKPRRRIRSRPTRDTINTSKMRGSNRGFIAPMRGRGFGRGMPTGRNDLFRSRPPNTSRPPSMHVDDFIKMESEGQAPSLPTGMNARRPMDKEQQQMQQQMQQQIQQQGGGAGRGGRGGFDRGGGNSRGGGFSNRGGRFLSPPNNYGRNRDTNAPGGGGSYTGASSLMGGGGAGRAFSATKGGHMLMPRMDQWSASNATDRTPQQQRNYGSRTFGSESEGRLSSTSRVDRHQMLNSGGGRFSQHSSSSNKGRGSSSSRMTDWQAQQQQQGGRKDDRFGGQQRQSFRGGGSNRGFRDNRGRHQRSFTK</sequence>
<protein>
    <recommendedName>
        <fullName evidence="5">Virilizer N-terminal domain-containing protein</fullName>
    </recommendedName>
</protein>
<gene>
    <name evidence="2" type="ORF">CAPTEDRAFT_223433</name>
</gene>
<dbReference type="EMBL" id="AMQN01001614">
    <property type="status" value="NOT_ANNOTATED_CDS"/>
    <property type="molecule type" value="Genomic_DNA"/>
</dbReference>
<proteinExistence type="predicted"/>
<dbReference type="PANTHER" id="PTHR23185:SF0">
    <property type="entry name" value="PROTEIN VIRILIZER HOMOLOG"/>
    <property type="match status" value="1"/>
</dbReference>
<dbReference type="OrthoDB" id="2011702at2759"/>
<accession>R7UHF1</accession>
<dbReference type="OMA" id="IMAFIKP"/>
<feature type="compositionally biased region" description="Low complexity" evidence="1">
    <location>
        <begin position="932"/>
        <end position="960"/>
    </location>
</feature>
<dbReference type="STRING" id="283909.R7UHF1"/>
<dbReference type="GO" id="GO:0003723">
    <property type="term" value="F:RNA binding"/>
    <property type="evidence" value="ECO:0007669"/>
    <property type="project" value="TreeGrafter"/>
</dbReference>
<organism evidence="2">
    <name type="scientific">Capitella teleta</name>
    <name type="common">Polychaete worm</name>
    <dbReference type="NCBI Taxonomy" id="283909"/>
    <lineage>
        <taxon>Eukaryota</taxon>
        <taxon>Metazoa</taxon>
        <taxon>Spiralia</taxon>
        <taxon>Lophotrochozoa</taxon>
        <taxon>Annelida</taxon>
        <taxon>Polychaeta</taxon>
        <taxon>Sedentaria</taxon>
        <taxon>Scolecida</taxon>
        <taxon>Capitellidae</taxon>
        <taxon>Capitella</taxon>
    </lineage>
</organism>
<feature type="region of interest" description="Disordered" evidence="1">
    <location>
        <begin position="885"/>
        <end position="997"/>
    </location>
</feature>
<dbReference type="EMBL" id="KB303857">
    <property type="protein sequence ID" value="ELU02702.1"/>
    <property type="molecule type" value="Genomic_DNA"/>
</dbReference>
<evidence type="ECO:0000256" key="1">
    <source>
        <dbReference type="SAM" id="MobiDB-lite"/>
    </source>
</evidence>
<feature type="compositionally biased region" description="Low complexity" evidence="1">
    <location>
        <begin position="785"/>
        <end position="797"/>
    </location>
</feature>
<reference evidence="2 4" key="2">
    <citation type="journal article" date="2013" name="Nature">
        <title>Insights into bilaterian evolution from three spiralian genomes.</title>
        <authorList>
            <person name="Simakov O."/>
            <person name="Marletaz F."/>
            <person name="Cho S.J."/>
            <person name="Edsinger-Gonzales E."/>
            <person name="Havlak P."/>
            <person name="Hellsten U."/>
            <person name="Kuo D.H."/>
            <person name="Larsson T."/>
            <person name="Lv J."/>
            <person name="Arendt D."/>
            <person name="Savage R."/>
            <person name="Osoegawa K."/>
            <person name="de Jong P."/>
            <person name="Grimwood J."/>
            <person name="Chapman J.A."/>
            <person name="Shapiro H."/>
            <person name="Aerts A."/>
            <person name="Otillar R.P."/>
            <person name="Terry A.Y."/>
            <person name="Boore J.L."/>
            <person name="Grigoriev I.V."/>
            <person name="Lindberg D.R."/>
            <person name="Seaver E.C."/>
            <person name="Weisblat D.A."/>
            <person name="Putnam N.H."/>
            <person name="Rokhsar D.S."/>
        </authorList>
    </citation>
    <scope>NUCLEOTIDE SEQUENCE</scope>
    <source>
        <strain evidence="2 4">I ESC-2004</strain>
    </source>
</reference>
<evidence type="ECO:0008006" key="5">
    <source>
        <dbReference type="Google" id="ProtNLM"/>
    </source>
</evidence>
<dbReference type="InterPro" id="IPR026736">
    <property type="entry name" value="Virilizer"/>
</dbReference>
<reference evidence="4" key="1">
    <citation type="submission" date="2012-12" db="EMBL/GenBank/DDBJ databases">
        <authorList>
            <person name="Hellsten U."/>
            <person name="Grimwood J."/>
            <person name="Chapman J.A."/>
            <person name="Shapiro H."/>
            <person name="Aerts A."/>
            <person name="Otillar R.P."/>
            <person name="Terry A.Y."/>
            <person name="Boore J.L."/>
            <person name="Simakov O."/>
            <person name="Marletaz F."/>
            <person name="Cho S.-J."/>
            <person name="Edsinger-Gonzales E."/>
            <person name="Havlak P."/>
            <person name="Kuo D.-H."/>
            <person name="Larsson T."/>
            <person name="Lv J."/>
            <person name="Arendt D."/>
            <person name="Savage R."/>
            <person name="Osoegawa K."/>
            <person name="de Jong P."/>
            <person name="Lindberg D.R."/>
            <person name="Seaver E.C."/>
            <person name="Weisblat D.A."/>
            <person name="Putnam N.H."/>
            <person name="Grigoriev I.V."/>
            <person name="Rokhsar D.S."/>
        </authorList>
    </citation>
    <scope>NUCLEOTIDE SEQUENCE</scope>
    <source>
        <strain evidence="4">I ESC-2004</strain>
    </source>
</reference>
<dbReference type="Proteomes" id="UP000014760">
    <property type="component" value="Unassembled WGS sequence"/>
</dbReference>
<dbReference type="HOGENOM" id="CLU_300391_0_0_1"/>
<feature type="compositionally biased region" description="Gly residues" evidence="1">
    <location>
        <begin position="798"/>
        <end position="824"/>
    </location>
</feature>
<feature type="compositionally biased region" description="Polar residues" evidence="1">
    <location>
        <begin position="885"/>
        <end position="916"/>
    </location>
</feature>
<evidence type="ECO:0000313" key="3">
    <source>
        <dbReference type="EnsemblMetazoa" id="CapteP223433"/>
    </source>
</evidence>
<reference evidence="3" key="3">
    <citation type="submission" date="2015-06" db="UniProtKB">
        <authorList>
            <consortium name="EnsemblMetazoa"/>
        </authorList>
    </citation>
    <scope>IDENTIFICATION</scope>
</reference>